<protein>
    <submittedName>
        <fullName evidence="3">SdpI family protein</fullName>
    </submittedName>
</protein>
<organism evidence="3 4">
    <name type="scientific">Clavibacter lycopersici</name>
    <dbReference type="NCBI Taxonomy" id="2301718"/>
    <lineage>
        <taxon>Bacteria</taxon>
        <taxon>Bacillati</taxon>
        <taxon>Actinomycetota</taxon>
        <taxon>Actinomycetes</taxon>
        <taxon>Micrococcales</taxon>
        <taxon>Microbacteriaceae</taxon>
        <taxon>Clavibacter</taxon>
    </lineage>
</organism>
<reference evidence="3 4" key="1">
    <citation type="submission" date="2018-08" db="EMBL/GenBank/DDBJ databases">
        <title>Genome Sequence of Clavibacter michiganensis Subspecies type strains, and the Atypical Peach-Colored Strains Isolated from Tomato.</title>
        <authorList>
            <person name="Osdaghi E."/>
            <person name="Portier P."/>
            <person name="Briand M."/>
            <person name="Jacques M.-A."/>
        </authorList>
    </citation>
    <scope>NUCLEOTIDE SEQUENCE [LARGE SCALE GENOMIC DNA]</scope>
    <source>
        <strain evidence="3 4">CFBP 8615</strain>
    </source>
</reference>
<comment type="caution">
    <text evidence="3">The sequence shown here is derived from an EMBL/GenBank/DDBJ whole genome shotgun (WGS) entry which is preliminary data.</text>
</comment>
<feature type="transmembrane region" description="Helical" evidence="2">
    <location>
        <begin position="83"/>
        <end position="103"/>
    </location>
</feature>
<keyword evidence="2" id="KW-1133">Transmembrane helix</keyword>
<keyword evidence="2" id="KW-0812">Transmembrane</keyword>
<dbReference type="AlphaFoldDB" id="A0A399T8X2"/>
<dbReference type="Pfam" id="PF13630">
    <property type="entry name" value="SdpI"/>
    <property type="match status" value="1"/>
</dbReference>
<keyword evidence="2" id="KW-0472">Membrane</keyword>
<sequence length="133" mass="13980">MGVPALLLAVAALLILGTTQLAAWGVLRRNGWIGIRTRPLMASDEAWRAGHLAALPALRSTCLPVAIGGVIGGIAAGAGMNSVASWGALLLVGGILWSTFRAGQAAKRVARRQEAEREDADRHSAARRPLRRD</sequence>
<evidence type="ECO:0000313" key="4">
    <source>
        <dbReference type="Proteomes" id="UP000266484"/>
    </source>
</evidence>
<proteinExistence type="predicted"/>
<accession>A0A399T8X2</accession>
<dbReference type="EMBL" id="QWGT01000117">
    <property type="protein sequence ID" value="RIJ51372.1"/>
    <property type="molecule type" value="Genomic_DNA"/>
</dbReference>
<dbReference type="RefSeq" id="WP_119383263.1">
    <property type="nucleotide sequence ID" value="NZ_QWGT01000117.1"/>
</dbReference>
<dbReference type="InterPro" id="IPR025962">
    <property type="entry name" value="SdpI/YhfL"/>
</dbReference>
<keyword evidence="4" id="KW-1185">Reference proteome</keyword>
<feature type="compositionally biased region" description="Basic and acidic residues" evidence="1">
    <location>
        <begin position="111"/>
        <end position="124"/>
    </location>
</feature>
<evidence type="ECO:0000256" key="1">
    <source>
        <dbReference type="SAM" id="MobiDB-lite"/>
    </source>
</evidence>
<gene>
    <name evidence="3" type="ORF">DZG00_09105</name>
</gene>
<dbReference type="OrthoDB" id="4481397at2"/>
<evidence type="ECO:0000313" key="3">
    <source>
        <dbReference type="EMBL" id="RIJ51372.1"/>
    </source>
</evidence>
<evidence type="ECO:0000256" key="2">
    <source>
        <dbReference type="SAM" id="Phobius"/>
    </source>
</evidence>
<feature type="region of interest" description="Disordered" evidence="1">
    <location>
        <begin position="111"/>
        <end position="133"/>
    </location>
</feature>
<name>A0A399T8X2_9MICO</name>
<dbReference type="Proteomes" id="UP000266484">
    <property type="component" value="Unassembled WGS sequence"/>
</dbReference>